<dbReference type="NCBIfam" id="TIGR03462">
    <property type="entry name" value="CarR_dom_SF"/>
    <property type="match status" value="1"/>
</dbReference>
<keyword evidence="6 8" id="KW-0472">Membrane</keyword>
<gene>
    <name evidence="9" type="ORF">ABIQ69_16240</name>
</gene>
<dbReference type="AlphaFoldDB" id="A0AAU7W7I1"/>
<dbReference type="GO" id="GO:0016020">
    <property type="term" value="C:membrane"/>
    <property type="evidence" value="ECO:0007669"/>
    <property type="project" value="UniProtKB-SubCell"/>
</dbReference>
<evidence type="ECO:0000256" key="8">
    <source>
        <dbReference type="SAM" id="Phobius"/>
    </source>
</evidence>
<evidence type="ECO:0000256" key="1">
    <source>
        <dbReference type="ARBA" id="ARBA00004141"/>
    </source>
</evidence>
<reference evidence="9" key="1">
    <citation type="submission" date="2024-05" db="EMBL/GenBank/DDBJ databases">
        <authorList>
            <person name="Yu L."/>
        </authorList>
    </citation>
    <scope>NUCLEOTIDE SEQUENCE</scope>
    <source>
        <strain evidence="9">G08B096</strain>
    </source>
</reference>
<feature type="transmembrane region" description="Helical" evidence="8">
    <location>
        <begin position="80"/>
        <end position="100"/>
    </location>
</feature>
<dbReference type="InterPro" id="IPR017825">
    <property type="entry name" value="Lycopene_cyclase_dom"/>
</dbReference>
<accession>A0AAU7W7I1</accession>
<dbReference type="RefSeq" id="WP_350348159.1">
    <property type="nucleotide sequence ID" value="NZ_CP158374.1"/>
</dbReference>
<comment type="subcellular location">
    <subcellularLocation>
        <location evidence="1">Membrane</location>
        <topology evidence="1">Multi-pass membrane protein</topology>
    </subcellularLocation>
</comment>
<evidence type="ECO:0000313" key="9">
    <source>
        <dbReference type="EMBL" id="XBX82138.1"/>
    </source>
</evidence>
<evidence type="ECO:0000256" key="6">
    <source>
        <dbReference type="ARBA" id="ARBA00023136"/>
    </source>
</evidence>
<proteinExistence type="predicted"/>
<keyword evidence="5 8" id="KW-1133">Transmembrane helix</keyword>
<evidence type="ECO:0000256" key="3">
    <source>
        <dbReference type="ARBA" id="ARBA00022692"/>
    </source>
</evidence>
<feature type="transmembrane region" description="Helical" evidence="8">
    <location>
        <begin position="6"/>
        <end position="23"/>
    </location>
</feature>
<dbReference type="EMBL" id="CP158374">
    <property type="protein sequence ID" value="XBX82138.1"/>
    <property type="molecule type" value="Genomic_DNA"/>
</dbReference>
<dbReference type="GO" id="GO:0016117">
    <property type="term" value="P:carotenoid biosynthetic process"/>
    <property type="evidence" value="ECO:0007669"/>
    <property type="project" value="UniProtKB-KW"/>
</dbReference>
<evidence type="ECO:0000256" key="2">
    <source>
        <dbReference type="ARBA" id="ARBA00004829"/>
    </source>
</evidence>
<protein>
    <submittedName>
        <fullName evidence="9">Lycopene cyclase domain-containing protein</fullName>
    </submittedName>
</protein>
<comment type="pathway">
    <text evidence="2">Carotenoid biosynthesis.</text>
</comment>
<dbReference type="GO" id="GO:0045436">
    <property type="term" value="F:lycopene beta cyclase activity"/>
    <property type="evidence" value="ECO:0007669"/>
    <property type="project" value="UniProtKB-ARBA"/>
</dbReference>
<organism evidence="9">
    <name type="scientific">Agromyces sp. G08B096</name>
    <dbReference type="NCBI Taxonomy" id="3156399"/>
    <lineage>
        <taxon>Bacteria</taxon>
        <taxon>Bacillati</taxon>
        <taxon>Actinomycetota</taxon>
        <taxon>Actinomycetes</taxon>
        <taxon>Micrococcales</taxon>
        <taxon>Microbacteriaceae</taxon>
        <taxon>Agromyces</taxon>
    </lineage>
</organism>
<keyword evidence="7" id="KW-0413">Isomerase</keyword>
<sequence>MSLVYLALLVASIGCMVLLDLRFRLFFRVAPARAAITLAAGLAFLLAWDLVGIGLGIFLHTPNTISTGILLAPHLPLEEVVFLAFLCYLSMVLWTGALRIRAARAARAARVSAADRPRPTEGAAP</sequence>
<evidence type="ECO:0000256" key="5">
    <source>
        <dbReference type="ARBA" id="ARBA00022989"/>
    </source>
</evidence>
<dbReference type="GO" id="GO:0016872">
    <property type="term" value="F:intramolecular lyase activity"/>
    <property type="evidence" value="ECO:0007669"/>
    <property type="project" value="InterPro"/>
</dbReference>
<keyword evidence="4" id="KW-0125">Carotenoid biosynthesis</keyword>
<evidence type="ECO:0000256" key="7">
    <source>
        <dbReference type="ARBA" id="ARBA00023235"/>
    </source>
</evidence>
<name>A0AAU7W7I1_9MICO</name>
<evidence type="ECO:0000256" key="4">
    <source>
        <dbReference type="ARBA" id="ARBA00022746"/>
    </source>
</evidence>
<keyword evidence="3 8" id="KW-0812">Transmembrane</keyword>
<feature type="transmembrane region" description="Helical" evidence="8">
    <location>
        <begin position="35"/>
        <end position="60"/>
    </location>
</feature>